<dbReference type="Pfam" id="PF03091">
    <property type="entry name" value="CutA1"/>
    <property type="match status" value="1"/>
</dbReference>
<dbReference type="InterPro" id="IPR015867">
    <property type="entry name" value="N-reg_PII/ATP_PRibTrfase_C"/>
</dbReference>
<dbReference type="eggNOG" id="COG1324">
    <property type="taxonomic scope" value="Bacteria"/>
</dbReference>
<dbReference type="Gene3D" id="3.30.70.120">
    <property type="match status" value="1"/>
</dbReference>
<protein>
    <submittedName>
        <fullName evidence="2">Divalent cation tolerance protein</fullName>
    </submittedName>
</protein>
<evidence type="ECO:0000313" key="3">
    <source>
        <dbReference type="Proteomes" id="UP000183376"/>
    </source>
</evidence>
<dbReference type="GO" id="GO:0010038">
    <property type="term" value="P:response to metal ion"/>
    <property type="evidence" value="ECO:0007669"/>
    <property type="project" value="InterPro"/>
</dbReference>
<evidence type="ECO:0000313" key="2">
    <source>
        <dbReference type="EMBL" id="SDM85148.1"/>
    </source>
</evidence>
<proteinExistence type="inferred from homology"/>
<dbReference type="EMBL" id="LT629701">
    <property type="protein sequence ID" value="SDM85148.1"/>
    <property type="molecule type" value="Genomic_DNA"/>
</dbReference>
<name>A0A1G9WKS5_ALLAB</name>
<gene>
    <name evidence="2" type="ORF">SAMN04489726_3672</name>
</gene>
<sequence length="103" mass="11412">MVFTTLDSADAAEDLARSLVTEGLAACVQVVGPVRSVYRWRGEVCVDQEWQLVIKTAEERMEALTKHVRAHHSYEVPELVAVPITAGSADYLDWISEQVSPRG</sequence>
<evidence type="ECO:0000256" key="1">
    <source>
        <dbReference type="ARBA" id="ARBA00010169"/>
    </source>
</evidence>
<comment type="similarity">
    <text evidence="1">Belongs to the CutA family.</text>
</comment>
<accession>A0A1G9WKS5</accession>
<dbReference type="OrthoDB" id="37622at2"/>
<dbReference type="STRING" id="211114.SAMN04489726_3672"/>
<dbReference type="Proteomes" id="UP000183376">
    <property type="component" value="Chromosome I"/>
</dbReference>
<organism evidence="2 3">
    <name type="scientific">Allokutzneria albata</name>
    <name type="common">Kibdelosporangium albatum</name>
    <dbReference type="NCBI Taxonomy" id="211114"/>
    <lineage>
        <taxon>Bacteria</taxon>
        <taxon>Bacillati</taxon>
        <taxon>Actinomycetota</taxon>
        <taxon>Actinomycetes</taxon>
        <taxon>Pseudonocardiales</taxon>
        <taxon>Pseudonocardiaceae</taxon>
        <taxon>Allokutzneria</taxon>
    </lineage>
</organism>
<dbReference type="AlphaFoldDB" id="A0A1G9WKS5"/>
<keyword evidence="3" id="KW-1185">Reference proteome</keyword>
<dbReference type="PANTHER" id="PTHR23419">
    <property type="entry name" value="DIVALENT CATION TOLERANCE CUTA-RELATED"/>
    <property type="match status" value="1"/>
</dbReference>
<dbReference type="GO" id="GO:0005507">
    <property type="term" value="F:copper ion binding"/>
    <property type="evidence" value="ECO:0007669"/>
    <property type="project" value="TreeGrafter"/>
</dbReference>
<dbReference type="InterPro" id="IPR004323">
    <property type="entry name" value="Ion_tolerance_CutA"/>
</dbReference>
<dbReference type="InterPro" id="IPR011322">
    <property type="entry name" value="N-reg_PII-like_a/b"/>
</dbReference>
<dbReference type="SUPFAM" id="SSF54913">
    <property type="entry name" value="GlnB-like"/>
    <property type="match status" value="1"/>
</dbReference>
<dbReference type="PANTHER" id="PTHR23419:SF8">
    <property type="entry name" value="FI09726P"/>
    <property type="match status" value="1"/>
</dbReference>
<reference evidence="2 3" key="1">
    <citation type="submission" date="2016-10" db="EMBL/GenBank/DDBJ databases">
        <authorList>
            <person name="de Groot N.N."/>
        </authorList>
    </citation>
    <scope>NUCLEOTIDE SEQUENCE [LARGE SCALE GENOMIC DNA]</scope>
    <source>
        <strain evidence="2 3">DSM 44149</strain>
    </source>
</reference>